<gene>
    <name evidence="2" type="ordered locus">MAV_0839</name>
</gene>
<dbReference type="PROSITE" id="PS51750">
    <property type="entry name" value="BRO_N"/>
    <property type="match status" value="1"/>
</dbReference>
<evidence type="ECO:0000313" key="3">
    <source>
        <dbReference type="Proteomes" id="UP000001574"/>
    </source>
</evidence>
<name>A0A0H3A113_MYCA1</name>
<dbReference type="PANTHER" id="PTHR36180:SF2">
    <property type="entry name" value="BRO FAMILY PROTEIN"/>
    <property type="match status" value="1"/>
</dbReference>
<dbReference type="RefSeq" id="WP_011723803.1">
    <property type="nucleotide sequence ID" value="NC_008595.1"/>
</dbReference>
<dbReference type="EMBL" id="CP000479">
    <property type="protein sequence ID" value="ABK67684.1"/>
    <property type="molecule type" value="Genomic_DNA"/>
</dbReference>
<organism evidence="2 3">
    <name type="scientific">Mycobacterium avium (strain 104)</name>
    <dbReference type="NCBI Taxonomy" id="243243"/>
    <lineage>
        <taxon>Bacteria</taxon>
        <taxon>Bacillati</taxon>
        <taxon>Actinomycetota</taxon>
        <taxon>Actinomycetes</taxon>
        <taxon>Mycobacteriales</taxon>
        <taxon>Mycobacteriaceae</taxon>
        <taxon>Mycobacterium</taxon>
        <taxon>Mycobacterium avium complex (MAC)</taxon>
    </lineage>
</organism>
<dbReference type="Pfam" id="PF02498">
    <property type="entry name" value="Bro-N"/>
    <property type="match status" value="1"/>
</dbReference>
<reference evidence="2 3" key="1">
    <citation type="submission" date="2006-10" db="EMBL/GenBank/DDBJ databases">
        <authorList>
            <person name="Fleischmann R.D."/>
            <person name="Dodson R.J."/>
            <person name="Haft D.H."/>
            <person name="Merkel J.S."/>
            <person name="Nelson W.C."/>
            <person name="Fraser C.M."/>
        </authorList>
    </citation>
    <scope>NUCLEOTIDE SEQUENCE [LARGE SCALE GENOMIC DNA]</scope>
    <source>
        <strain evidence="2 3">104</strain>
    </source>
</reference>
<dbReference type="InterPro" id="IPR003497">
    <property type="entry name" value="BRO_N_domain"/>
</dbReference>
<dbReference type="Pfam" id="PF03374">
    <property type="entry name" value="ANT"/>
    <property type="match status" value="1"/>
</dbReference>
<dbReference type="GO" id="GO:0003677">
    <property type="term" value="F:DNA binding"/>
    <property type="evidence" value="ECO:0007669"/>
    <property type="project" value="InterPro"/>
</dbReference>
<dbReference type="PANTHER" id="PTHR36180">
    <property type="entry name" value="DNA-BINDING PROTEIN-RELATED-RELATED"/>
    <property type="match status" value="1"/>
</dbReference>
<proteinExistence type="predicted"/>
<dbReference type="HOGENOM" id="CLU_046670_0_4_11"/>
<protein>
    <submittedName>
        <fullName evidence="2">Gp54 protein</fullName>
    </submittedName>
</protein>
<dbReference type="SMART" id="SM01040">
    <property type="entry name" value="Bro-N"/>
    <property type="match status" value="1"/>
</dbReference>
<sequence>MSAVELFRYEGAHLRTVLVESEPWFVAADACRMLSLRDTTSAMKMVHDDDKRLLHRSDTPQLFEGIAAQVQVITVVNESGMYALIFQSNKDRARDVRRWVTSEVLPSIRKTGSYGAPVLTEDEIVHRALTITQARVEALTAKVVELAAPASAWNELAESTGDYSVADAAKVLSRDPSISIGRDRLFLFMSAERWLFKRDGRWRAYQAQVDCGRLAEKVGRPFWHEGRGELVAGEPTVRITPKGLAELHKRLRGTGQLALVSAL</sequence>
<dbReference type="AlphaFoldDB" id="A0A0H3A113"/>
<accession>A0A0H3A113</accession>
<evidence type="ECO:0000259" key="1">
    <source>
        <dbReference type="PROSITE" id="PS51750"/>
    </source>
</evidence>
<evidence type="ECO:0000313" key="2">
    <source>
        <dbReference type="EMBL" id="ABK67684.1"/>
    </source>
</evidence>
<feature type="domain" description="Bro-N" evidence="1">
    <location>
        <begin position="1"/>
        <end position="112"/>
    </location>
</feature>
<dbReference type="Proteomes" id="UP000001574">
    <property type="component" value="Chromosome"/>
</dbReference>
<dbReference type="InterPro" id="IPR005039">
    <property type="entry name" value="Ant_C"/>
</dbReference>
<dbReference type="KEGG" id="mav:MAV_0839"/>